<reference evidence="1 2" key="1">
    <citation type="journal article" date="2016" name="Nat. Commun.">
        <title>Extremotolerant tardigrade genome and improved radiotolerance of human cultured cells by tardigrade-unique protein.</title>
        <authorList>
            <person name="Hashimoto T."/>
            <person name="Horikawa D.D."/>
            <person name="Saito Y."/>
            <person name="Kuwahara H."/>
            <person name="Kozuka-Hata H."/>
            <person name="Shin-I T."/>
            <person name="Minakuchi Y."/>
            <person name="Ohishi K."/>
            <person name="Motoyama A."/>
            <person name="Aizu T."/>
            <person name="Enomoto A."/>
            <person name="Kondo K."/>
            <person name="Tanaka S."/>
            <person name="Hara Y."/>
            <person name="Koshikawa S."/>
            <person name="Sagara H."/>
            <person name="Miura T."/>
            <person name="Yokobori S."/>
            <person name="Miyagawa K."/>
            <person name="Suzuki Y."/>
            <person name="Kubo T."/>
            <person name="Oyama M."/>
            <person name="Kohara Y."/>
            <person name="Fujiyama A."/>
            <person name="Arakawa K."/>
            <person name="Katayama T."/>
            <person name="Toyoda A."/>
            <person name="Kunieda T."/>
        </authorList>
    </citation>
    <scope>NUCLEOTIDE SEQUENCE [LARGE SCALE GENOMIC DNA]</scope>
    <source>
        <strain evidence="1 2">YOKOZUNA-1</strain>
    </source>
</reference>
<name>A0A1D1UE69_RAMVA</name>
<evidence type="ECO:0000313" key="2">
    <source>
        <dbReference type="Proteomes" id="UP000186922"/>
    </source>
</evidence>
<protein>
    <submittedName>
        <fullName evidence="1">Uncharacterized protein</fullName>
    </submittedName>
</protein>
<dbReference type="Gene3D" id="3.10.20.90">
    <property type="entry name" value="Phosphatidylinositol 3-kinase Catalytic Subunit, Chain A, domain 1"/>
    <property type="match status" value="1"/>
</dbReference>
<evidence type="ECO:0000313" key="1">
    <source>
        <dbReference type="EMBL" id="GAU88084.1"/>
    </source>
</evidence>
<gene>
    <name evidence="1" type="primary">RvY_00845-1</name>
    <name evidence="1" type="synonym">RvY_00845.1</name>
    <name evidence="1" type="ORF">RvY_00845</name>
</gene>
<comment type="caution">
    <text evidence="1">The sequence shown here is derived from an EMBL/GenBank/DDBJ whole genome shotgun (WGS) entry which is preliminary data.</text>
</comment>
<dbReference type="Proteomes" id="UP000186922">
    <property type="component" value="Unassembled WGS sequence"/>
</dbReference>
<keyword evidence="2" id="KW-1185">Reference proteome</keyword>
<dbReference type="EMBL" id="BDGG01000001">
    <property type="protein sequence ID" value="GAU88084.1"/>
    <property type="molecule type" value="Genomic_DNA"/>
</dbReference>
<sequence length="224" mass="24979">MSFEWFINCAANLGSEIEKTVVNPVVREANNFGANFEKTVIRPVAREATNFGANFERAVVNPVVGEAKKFGQNFEKVVVDHLRREAVNFGSHFQKAVVTTVQLAVPDMQPFKSFLDIPEGEGEVRRMAVGRNDGGMYEIICEKIKEVIGDVKFRVIWKDHDQDKIRCASEAELVECVNEMAWRTHREDSTSRPKGMILLTESTSSTVLLVALVSRASSVDVTSA</sequence>
<accession>A0A1D1UE69</accession>
<organism evidence="1 2">
    <name type="scientific">Ramazzottius varieornatus</name>
    <name type="common">Water bear</name>
    <name type="synonym">Tardigrade</name>
    <dbReference type="NCBI Taxonomy" id="947166"/>
    <lineage>
        <taxon>Eukaryota</taxon>
        <taxon>Metazoa</taxon>
        <taxon>Ecdysozoa</taxon>
        <taxon>Tardigrada</taxon>
        <taxon>Eutardigrada</taxon>
        <taxon>Parachela</taxon>
        <taxon>Hypsibioidea</taxon>
        <taxon>Ramazzottiidae</taxon>
        <taxon>Ramazzottius</taxon>
    </lineage>
</organism>
<proteinExistence type="predicted"/>
<dbReference type="AlphaFoldDB" id="A0A1D1UE69"/>